<name>A0A811KB14_9BILA</name>
<dbReference type="AlphaFoldDB" id="A0A811KB14"/>
<comment type="caution">
    <text evidence="2">The sequence shown here is derived from an EMBL/GenBank/DDBJ whole genome shotgun (WGS) entry which is preliminary data.</text>
</comment>
<feature type="compositionally biased region" description="Polar residues" evidence="1">
    <location>
        <begin position="17"/>
        <end position="42"/>
    </location>
</feature>
<dbReference type="Proteomes" id="UP000783686">
    <property type="component" value="Unassembled WGS sequence"/>
</dbReference>
<feature type="compositionally biased region" description="Basic and acidic residues" evidence="1">
    <location>
        <begin position="59"/>
        <end position="101"/>
    </location>
</feature>
<evidence type="ECO:0000256" key="1">
    <source>
        <dbReference type="SAM" id="MobiDB-lite"/>
    </source>
</evidence>
<protein>
    <submittedName>
        <fullName evidence="2">Uncharacterized protein</fullName>
    </submittedName>
</protein>
<keyword evidence="3" id="KW-1185">Reference proteome</keyword>
<proteinExistence type="predicted"/>
<reference evidence="2" key="1">
    <citation type="submission" date="2020-09" db="EMBL/GenBank/DDBJ databases">
        <authorList>
            <person name="Kikuchi T."/>
        </authorList>
    </citation>
    <scope>NUCLEOTIDE SEQUENCE</scope>
    <source>
        <strain evidence="2">SH1</strain>
    </source>
</reference>
<accession>A0A811KB14</accession>
<gene>
    <name evidence="2" type="ORF">BOKJ2_LOCUS4051</name>
</gene>
<evidence type="ECO:0000313" key="2">
    <source>
        <dbReference type="EMBL" id="CAD5212135.1"/>
    </source>
</evidence>
<dbReference type="EMBL" id="CAJFCW020000002">
    <property type="protein sequence ID" value="CAG9095135.1"/>
    <property type="molecule type" value="Genomic_DNA"/>
</dbReference>
<evidence type="ECO:0000313" key="3">
    <source>
        <dbReference type="Proteomes" id="UP000614601"/>
    </source>
</evidence>
<dbReference type="EMBL" id="CAJFDH010000002">
    <property type="protein sequence ID" value="CAD5212135.1"/>
    <property type="molecule type" value="Genomic_DNA"/>
</dbReference>
<dbReference type="Proteomes" id="UP000614601">
    <property type="component" value="Unassembled WGS sequence"/>
</dbReference>
<sequence>MKANDVLTPFVEKKRSQQLPQSQAAANFQSQPSLNACQASSSNKEDGAQAKQGLSLDQLRLEEEKRVLQEEQRSLKEREENLKREEQEQQERERKINEKETELSRKQEEFQRFVKEKEKELETERIKVLEYEQQRQEELRQLKEQLKKSLGQEQLGREELHLQYEETIRNKMKSVDIDWQNRDLSEFFELIAFAQVATLGWTEWLCIMDIFMYMKALSYDLDPGCRSECMEFALGVFTDWVTSLSKEELQSHWAKYIK</sequence>
<feature type="region of interest" description="Disordered" evidence="1">
    <location>
        <begin position="1"/>
        <end position="101"/>
    </location>
</feature>
<organism evidence="2 3">
    <name type="scientific">Bursaphelenchus okinawaensis</name>
    <dbReference type="NCBI Taxonomy" id="465554"/>
    <lineage>
        <taxon>Eukaryota</taxon>
        <taxon>Metazoa</taxon>
        <taxon>Ecdysozoa</taxon>
        <taxon>Nematoda</taxon>
        <taxon>Chromadorea</taxon>
        <taxon>Rhabditida</taxon>
        <taxon>Tylenchina</taxon>
        <taxon>Tylenchomorpha</taxon>
        <taxon>Aphelenchoidea</taxon>
        <taxon>Aphelenchoididae</taxon>
        <taxon>Bursaphelenchus</taxon>
    </lineage>
</organism>